<dbReference type="Proteomes" id="UP000192727">
    <property type="component" value="Chromosome"/>
</dbReference>
<evidence type="ECO:0000313" key="1">
    <source>
        <dbReference type="EMBL" id="ARF69731.1"/>
    </source>
</evidence>
<sequence>MNTIFKVNQSRGKSVAQIAEILNTCEMLLNLEIENQMNKVVLHVITDSATVQYTEITRDGMLSFLTKLREYVTNKEDIDELLEEVQGRNKEWRKLIHMKYLHPPR</sequence>
<evidence type="ECO:0000313" key="2">
    <source>
        <dbReference type="Proteomes" id="UP000192727"/>
    </source>
</evidence>
<proteinExistence type="predicted"/>
<gene>
    <name evidence="1" type="ORF">B7C51_20650</name>
</gene>
<dbReference type="RefSeq" id="WP_083041200.1">
    <property type="nucleotide sequence ID" value="NZ_CP020557.1"/>
</dbReference>
<accession>A0A1V0UX98</accession>
<protein>
    <submittedName>
        <fullName evidence="1">Uncharacterized protein</fullName>
    </submittedName>
</protein>
<organism evidence="1 2">
    <name type="scientific">Paenibacillus larvae subsp. pulvifaciens</name>
    <dbReference type="NCBI Taxonomy" id="1477"/>
    <lineage>
        <taxon>Bacteria</taxon>
        <taxon>Bacillati</taxon>
        <taxon>Bacillota</taxon>
        <taxon>Bacilli</taxon>
        <taxon>Bacillales</taxon>
        <taxon>Paenibacillaceae</taxon>
        <taxon>Paenibacillus</taxon>
    </lineage>
</organism>
<dbReference type="AlphaFoldDB" id="A0A1V0UX98"/>
<name>A0A1V0UX98_9BACL</name>
<dbReference type="EMBL" id="CP020557">
    <property type="protein sequence ID" value="ARF69731.1"/>
    <property type="molecule type" value="Genomic_DNA"/>
</dbReference>
<reference evidence="1 2" key="1">
    <citation type="submission" date="2017-03" db="EMBL/GenBank/DDBJ databases">
        <title>Paenibacillus larvae genome sequencing.</title>
        <authorList>
            <person name="Dingman D.W."/>
        </authorList>
    </citation>
    <scope>NUCLEOTIDE SEQUENCE [LARGE SCALE GENOMIC DNA]</scope>
    <source>
        <strain evidence="1 2">SAG 10367</strain>
    </source>
</reference>